<sequence>MLVVFADKIPDRIRGKMKLWFIEPIPTCFVSSVSDALAVEVAEKLYELCDDDSSILIVRSTNTPPGYVLKSRYGKASTLQKKVVSFNGLQLVQTLSPLPENNQPPEGG</sequence>
<dbReference type="RefSeq" id="WP_152157985.1">
    <property type="nucleotide sequence ID" value="NZ_WEHX01000017.1"/>
</dbReference>
<dbReference type="Gene3D" id="3.30.70.240">
    <property type="match status" value="1"/>
</dbReference>
<dbReference type="EMBL" id="WEHX01000017">
    <property type="protein sequence ID" value="KAB7661659.1"/>
    <property type="molecule type" value="Genomic_DNA"/>
</dbReference>
<proteinExistence type="predicted"/>
<accession>A0A6I1F047</accession>
<dbReference type="Pfam" id="PF09707">
    <property type="entry name" value="Cas_Cas2CT1978"/>
    <property type="match status" value="1"/>
</dbReference>
<evidence type="ECO:0000313" key="2">
    <source>
        <dbReference type="Proteomes" id="UP000430564"/>
    </source>
</evidence>
<protein>
    <submittedName>
        <fullName evidence="1">Type I-E CRISPR-associated endoribonuclease Cas2</fullName>
    </submittedName>
</protein>
<reference evidence="1 2" key="1">
    <citation type="submission" date="2019-10" db="EMBL/GenBank/DDBJ databases">
        <title>Genome diversity of Sutterella seckii.</title>
        <authorList>
            <person name="Chaplin A.V."/>
            <person name="Sokolova S.R."/>
            <person name="Mosin K.A."/>
            <person name="Ivanova E.L."/>
            <person name="Kochetkova T.O."/>
            <person name="Goltsov A.Y."/>
            <person name="Trofimov D.Y."/>
            <person name="Efimov B.A."/>
        </authorList>
    </citation>
    <scope>NUCLEOTIDE SEQUENCE [LARGE SCALE GENOMIC DNA]</scope>
    <source>
        <strain evidence="1 2">ASD393</strain>
    </source>
</reference>
<dbReference type="AlphaFoldDB" id="A0A6I1F047"/>
<dbReference type="NCBIfam" id="TIGR01873">
    <property type="entry name" value="cas_CT1978"/>
    <property type="match status" value="1"/>
</dbReference>
<dbReference type="InterPro" id="IPR010152">
    <property type="entry name" value="CRISPR-assoc_prot_Cas2_sub"/>
</dbReference>
<comment type="caution">
    <text evidence="1">The sequence shown here is derived from an EMBL/GenBank/DDBJ whole genome shotgun (WGS) entry which is preliminary data.</text>
</comment>
<gene>
    <name evidence="1" type="primary">cas2e</name>
    <name evidence="1" type="ORF">GBM95_04460</name>
</gene>
<organism evidence="1 2">
    <name type="scientific">Sutterella seckii</name>
    <dbReference type="NCBI Taxonomy" id="1944635"/>
    <lineage>
        <taxon>Bacteria</taxon>
        <taxon>Pseudomonadati</taxon>
        <taxon>Pseudomonadota</taxon>
        <taxon>Betaproteobacteria</taxon>
        <taxon>Burkholderiales</taxon>
        <taxon>Sutterellaceae</taxon>
        <taxon>Sutterella</taxon>
    </lineage>
</organism>
<dbReference type="OrthoDB" id="8527479at2"/>
<evidence type="ECO:0000313" key="1">
    <source>
        <dbReference type="EMBL" id="KAB7661659.1"/>
    </source>
</evidence>
<name>A0A6I1F047_9BURK</name>
<dbReference type="Proteomes" id="UP000430564">
    <property type="component" value="Unassembled WGS sequence"/>
</dbReference>